<dbReference type="GO" id="GO:0006298">
    <property type="term" value="P:mismatch repair"/>
    <property type="evidence" value="ECO:0007669"/>
    <property type="project" value="InterPro"/>
</dbReference>
<dbReference type="Proteomes" id="UP001489004">
    <property type="component" value="Unassembled WGS sequence"/>
</dbReference>
<dbReference type="GO" id="GO:0007131">
    <property type="term" value="P:reciprocal meiotic recombination"/>
    <property type="evidence" value="ECO:0007669"/>
    <property type="project" value="TreeGrafter"/>
</dbReference>
<dbReference type="SMART" id="SM00534">
    <property type="entry name" value="MUTSac"/>
    <property type="match status" value="1"/>
</dbReference>
<keyword evidence="3" id="KW-0067">ATP-binding</keyword>
<dbReference type="InterPro" id="IPR027417">
    <property type="entry name" value="P-loop_NTPase"/>
</dbReference>
<evidence type="ECO:0000313" key="10">
    <source>
        <dbReference type="Proteomes" id="UP001489004"/>
    </source>
</evidence>
<dbReference type="EMBL" id="JALJOR010000011">
    <property type="protein sequence ID" value="KAK9808717.1"/>
    <property type="molecule type" value="Genomic_DNA"/>
</dbReference>
<keyword evidence="6" id="KW-0175">Coiled coil</keyword>
<reference evidence="9 10" key="1">
    <citation type="journal article" date="2024" name="Nat. Commun.">
        <title>Phylogenomics reveals the evolutionary origins of lichenization in chlorophyte algae.</title>
        <authorList>
            <person name="Puginier C."/>
            <person name="Libourel C."/>
            <person name="Otte J."/>
            <person name="Skaloud P."/>
            <person name="Haon M."/>
            <person name="Grisel S."/>
            <person name="Petersen M."/>
            <person name="Berrin J.G."/>
            <person name="Delaux P.M."/>
            <person name="Dal Grande F."/>
            <person name="Keller J."/>
        </authorList>
    </citation>
    <scope>NUCLEOTIDE SEQUENCE [LARGE SCALE GENOMIC DNA]</scope>
    <source>
        <strain evidence="9 10">SAG 2043</strain>
    </source>
</reference>
<evidence type="ECO:0000259" key="8">
    <source>
        <dbReference type="SMART" id="SM00534"/>
    </source>
</evidence>
<evidence type="ECO:0000256" key="1">
    <source>
        <dbReference type="ARBA" id="ARBA00006271"/>
    </source>
</evidence>
<feature type="coiled-coil region" evidence="6">
    <location>
        <begin position="389"/>
        <end position="416"/>
    </location>
</feature>
<dbReference type="SUPFAM" id="SSF53150">
    <property type="entry name" value="DNA repair protein MutS, domain II"/>
    <property type="match status" value="1"/>
</dbReference>
<comment type="caution">
    <text evidence="9">The sequence shown here is derived from an EMBL/GenBank/DDBJ whole genome shotgun (WGS) entry which is preliminary data.</text>
</comment>
<dbReference type="SUPFAM" id="SSF48334">
    <property type="entry name" value="DNA repair protein MutS, domain III"/>
    <property type="match status" value="1"/>
</dbReference>
<dbReference type="Pfam" id="PF00488">
    <property type="entry name" value="MutS_V"/>
    <property type="match status" value="1"/>
</dbReference>
<keyword evidence="10" id="KW-1185">Reference proteome</keyword>
<dbReference type="InterPro" id="IPR036187">
    <property type="entry name" value="DNA_mismatch_repair_MutS_sf"/>
</dbReference>
<evidence type="ECO:0000256" key="2">
    <source>
        <dbReference type="ARBA" id="ARBA00022741"/>
    </source>
</evidence>
<evidence type="ECO:0000313" key="9">
    <source>
        <dbReference type="EMBL" id="KAK9808717.1"/>
    </source>
</evidence>
<dbReference type="GO" id="GO:0005634">
    <property type="term" value="C:nucleus"/>
    <property type="evidence" value="ECO:0007669"/>
    <property type="project" value="TreeGrafter"/>
</dbReference>
<dbReference type="GO" id="GO:0140664">
    <property type="term" value="F:ATP-dependent DNA damage sensor activity"/>
    <property type="evidence" value="ECO:0007669"/>
    <property type="project" value="InterPro"/>
</dbReference>
<dbReference type="InterPro" id="IPR011184">
    <property type="entry name" value="DNA_mismatch_repair_Msh2"/>
</dbReference>
<dbReference type="GO" id="GO:0030983">
    <property type="term" value="F:mismatched DNA binding"/>
    <property type="evidence" value="ECO:0007669"/>
    <property type="project" value="InterPro"/>
</dbReference>
<keyword evidence="2" id="KW-0547">Nucleotide-binding</keyword>
<dbReference type="InterPro" id="IPR007861">
    <property type="entry name" value="DNA_mismatch_repair_MutS_clamp"/>
</dbReference>
<name>A0AAW1PJI8_9CHLO</name>
<sequence length="749" mass="82385">MRLLLTQYVESSRSYTNTLLLLQYYRPSELCVVATKDALVSTGVNKATHSYHQVPLPRSCFDDSKGSLLASHYATADSKSSIEGAALHNSYYLALGAAGALLRYLEQEHSLVLAVASLNVEFTGTSNHMHIDSASVRALELIKPIKAGTPRCKSTSTSLFRLLKANLLQPLTDLATLSMRLDSVEELVQKEDMHFNITQCLEKFPKDLDRMCGNFGLRPQKAASAPARRISAIVQSMILLKETLHVVAALQDSVGPAESALLQAIHDNSGHAVFAELLQKVETVLDQDAHSAKASFLNTTEQCFAVKNGVDGFLDLSRGNFCRITEEIHQLADKLRRQHGMDWLKASYSARRGFYLVTAMPGHKTKSGAAVPPLPRTFIKMESKSKTTISCTTSELNALNARLRDASNDCLVLTQQVLEGAVAEVADHLGTLHKLLDNLSLLDMLCSFAHVAAASDGSYVRPRCTKHGPIAVMGGRHPILEQLEDQGFKANDTYIADCSSFLIVTGPNMSGKSTYLRQVALIVVMAQIGCFVPAKFASVRMVDRLFTRIGSSDSIETNCSSFMVEMQEAAYITNHATERSLVIIDELGRATCTADGIGISWAIAEHLISLGCFTLFATHFTRIAELASIYPNCKLWHLHVDTADNRLNFRWTLKSGPQEAGHYGLMLAPVVGIPDEITQEARRIAHRLSSREVKRVKQRSNQEHAELTSVYSLAHKIKCLADNWAEDPDKVDPAPQLELLQREAKLLTA</sequence>
<dbReference type="SMART" id="SM00533">
    <property type="entry name" value="MUTSd"/>
    <property type="match status" value="1"/>
</dbReference>
<dbReference type="Pfam" id="PF05192">
    <property type="entry name" value="MutS_III"/>
    <property type="match status" value="1"/>
</dbReference>
<dbReference type="SUPFAM" id="SSF52540">
    <property type="entry name" value="P-loop containing nucleoside triphosphate hydrolases"/>
    <property type="match status" value="1"/>
</dbReference>
<dbReference type="GO" id="GO:0005524">
    <property type="term" value="F:ATP binding"/>
    <property type="evidence" value="ECO:0007669"/>
    <property type="project" value="UniProtKB-KW"/>
</dbReference>
<gene>
    <name evidence="9" type="ORF">WJX72_002463</name>
</gene>
<dbReference type="Gene3D" id="3.40.50.300">
    <property type="entry name" value="P-loop containing nucleotide triphosphate hydrolases"/>
    <property type="match status" value="1"/>
</dbReference>
<dbReference type="InterPro" id="IPR045076">
    <property type="entry name" value="MutS"/>
</dbReference>
<evidence type="ECO:0000256" key="5">
    <source>
        <dbReference type="ARBA" id="ARBA00023254"/>
    </source>
</evidence>
<dbReference type="InterPro" id="IPR007696">
    <property type="entry name" value="DNA_mismatch_repair_MutS_core"/>
</dbReference>
<dbReference type="PIRSF" id="PIRSF005813">
    <property type="entry name" value="MSH2"/>
    <property type="match status" value="1"/>
</dbReference>
<feature type="domain" description="DNA mismatch repair protein MutS core" evidence="7">
    <location>
        <begin position="154"/>
        <end position="483"/>
    </location>
</feature>
<dbReference type="Gene3D" id="1.10.1420.10">
    <property type="match status" value="2"/>
</dbReference>
<dbReference type="Pfam" id="PF05190">
    <property type="entry name" value="MutS_IV"/>
    <property type="match status" value="1"/>
</dbReference>
<evidence type="ECO:0000256" key="3">
    <source>
        <dbReference type="ARBA" id="ARBA00022840"/>
    </source>
</evidence>
<dbReference type="PANTHER" id="PTHR11361">
    <property type="entry name" value="DNA MISMATCH REPAIR PROTEIN MUTS FAMILY MEMBER"/>
    <property type="match status" value="1"/>
</dbReference>
<evidence type="ECO:0000259" key="7">
    <source>
        <dbReference type="SMART" id="SM00533"/>
    </source>
</evidence>
<dbReference type="InterPro" id="IPR000432">
    <property type="entry name" value="DNA_mismatch_repair_MutS_C"/>
</dbReference>
<organism evidence="9 10">
    <name type="scientific">[Myrmecia] bisecta</name>
    <dbReference type="NCBI Taxonomy" id="41462"/>
    <lineage>
        <taxon>Eukaryota</taxon>
        <taxon>Viridiplantae</taxon>
        <taxon>Chlorophyta</taxon>
        <taxon>core chlorophytes</taxon>
        <taxon>Trebouxiophyceae</taxon>
        <taxon>Trebouxiales</taxon>
        <taxon>Trebouxiaceae</taxon>
        <taxon>Myrmecia</taxon>
    </lineage>
</organism>
<proteinExistence type="inferred from homology"/>
<dbReference type="FunFam" id="3.40.50.300:FF:000870">
    <property type="entry name" value="MutS protein homolog 4"/>
    <property type="match status" value="1"/>
</dbReference>
<feature type="domain" description="DNA mismatch repair proteins mutS family" evidence="8">
    <location>
        <begin position="499"/>
        <end position="686"/>
    </location>
</feature>
<keyword evidence="4" id="KW-0238">DNA-binding</keyword>
<comment type="similarity">
    <text evidence="1">Belongs to the DNA mismatch repair MutS family.</text>
</comment>
<evidence type="ECO:0000256" key="4">
    <source>
        <dbReference type="ARBA" id="ARBA00023125"/>
    </source>
</evidence>
<evidence type="ECO:0008006" key="11">
    <source>
        <dbReference type="Google" id="ProtNLM"/>
    </source>
</evidence>
<keyword evidence="5" id="KW-0469">Meiosis</keyword>
<dbReference type="PANTHER" id="PTHR11361:SF21">
    <property type="entry name" value="MUTS PROTEIN HOMOLOG 4"/>
    <property type="match status" value="1"/>
</dbReference>
<evidence type="ECO:0000256" key="6">
    <source>
        <dbReference type="SAM" id="Coils"/>
    </source>
</evidence>
<accession>A0AAW1PJI8</accession>
<dbReference type="AlphaFoldDB" id="A0AAW1PJI8"/>
<protein>
    <recommendedName>
        <fullName evidence="11">DNA mismatch repair protein MSH4</fullName>
    </recommendedName>
</protein>
<dbReference type="InterPro" id="IPR036678">
    <property type="entry name" value="MutS_con_dom_sf"/>
</dbReference>